<feature type="compositionally biased region" description="Low complexity" evidence="1">
    <location>
        <begin position="283"/>
        <end position="305"/>
    </location>
</feature>
<dbReference type="RefSeq" id="XP_009038023.1">
    <property type="nucleotide sequence ID" value="XM_009039775.1"/>
</dbReference>
<protein>
    <submittedName>
        <fullName evidence="2">Uncharacterized protein</fullName>
    </submittedName>
</protein>
<dbReference type="EMBL" id="GL833131">
    <property type="protein sequence ID" value="EGB07405.1"/>
    <property type="molecule type" value="Genomic_DNA"/>
</dbReference>
<feature type="region of interest" description="Disordered" evidence="1">
    <location>
        <begin position="279"/>
        <end position="305"/>
    </location>
</feature>
<sequence>MSDAEVAVPANYLQTRFVGLFHAVASKVFWAGFFWELFGECLADNKYHTAKYAFLTGLGDSSGVVAGHLLYFTALAGCSMDAPAQEWPAARLLGTASLATGTCWQPLVNLCLDDFGFGFLFVATTPTRLTSHDFSQFSVYSNDGPLLASWKAGASVAAGFLLVQALQNLAVPYGYTWVDPLLEAAMGKAGKAAAKKKRSTKSKALLGKRCDAESMMVVDAGSPGGAAPLTGRQKHAEKVAAKRALRDEKASIKKQRLAMPKASTATRGERKALTTALKELSRPAEPAEPAADAAPAAAADGADAAMTDDAPGAAFAYAVDAKKARRRARQRAKHAAL</sequence>
<name>F0YCD8_AURAN</name>
<dbReference type="Proteomes" id="UP000002729">
    <property type="component" value="Unassembled WGS sequence"/>
</dbReference>
<evidence type="ECO:0000256" key="1">
    <source>
        <dbReference type="SAM" id="MobiDB-lite"/>
    </source>
</evidence>
<reference evidence="2 3" key="1">
    <citation type="journal article" date="2011" name="Proc. Natl. Acad. Sci. U.S.A.">
        <title>Niche of harmful alga Aureococcus anophagefferens revealed through ecogenomics.</title>
        <authorList>
            <person name="Gobler C.J."/>
            <person name="Berry D.L."/>
            <person name="Dyhrman S.T."/>
            <person name="Wilhelm S.W."/>
            <person name="Salamov A."/>
            <person name="Lobanov A.V."/>
            <person name="Zhang Y."/>
            <person name="Collier J.L."/>
            <person name="Wurch L.L."/>
            <person name="Kustka A.B."/>
            <person name="Dill B.D."/>
            <person name="Shah M."/>
            <person name="VerBerkmoes N.C."/>
            <person name="Kuo A."/>
            <person name="Terry A."/>
            <person name="Pangilinan J."/>
            <person name="Lindquist E.A."/>
            <person name="Lucas S."/>
            <person name="Paulsen I.T."/>
            <person name="Hattenrath-Lehmann T.K."/>
            <person name="Talmage S.C."/>
            <person name="Walker E.A."/>
            <person name="Koch F."/>
            <person name="Burson A.M."/>
            <person name="Marcoval M.A."/>
            <person name="Tang Y.Z."/>
            <person name="Lecleir G.R."/>
            <person name="Coyne K.J."/>
            <person name="Berg G.M."/>
            <person name="Bertrand E.M."/>
            <person name="Saito M.A."/>
            <person name="Gladyshev V.N."/>
            <person name="Grigoriev I.V."/>
        </authorList>
    </citation>
    <scope>NUCLEOTIDE SEQUENCE [LARGE SCALE GENOMIC DNA]</scope>
    <source>
        <strain evidence="3">CCMP 1984</strain>
    </source>
</reference>
<evidence type="ECO:0000313" key="2">
    <source>
        <dbReference type="EMBL" id="EGB07405.1"/>
    </source>
</evidence>
<dbReference type="KEGG" id="aaf:AURANDRAFT_64962"/>
<dbReference type="eggNOG" id="ENOG502S417">
    <property type="taxonomic scope" value="Eukaryota"/>
</dbReference>
<organism evidence="3">
    <name type="scientific">Aureococcus anophagefferens</name>
    <name type="common">Harmful bloom alga</name>
    <dbReference type="NCBI Taxonomy" id="44056"/>
    <lineage>
        <taxon>Eukaryota</taxon>
        <taxon>Sar</taxon>
        <taxon>Stramenopiles</taxon>
        <taxon>Ochrophyta</taxon>
        <taxon>Pelagophyceae</taxon>
        <taxon>Pelagomonadales</taxon>
        <taxon>Pelagomonadaceae</taxon>
        <taxon>Aureococcus</taxon>
    </lineage>
</organism>
<evidence type="ECO:0000313" key="3">
    <source>
        <dbReference type="Proteomes" id="UP000002729"/>
    </source>
</evidence>
<dbReference type="GeneID" id="20225097"/>
<dbReference type="InParanoid" id="F0YCD8"/>
<gene>
    <name evidence="2" type="ORF">AURANDRAFT_64962</name>
</gene>
<proteinExistence type="predicted"/>
<dbReference type="AlphaFoldDB" id="F0YCD8"/>
<keyword evidence="3" id="KW-1185">Reference proteome</keyword>
<accession>F0YCD8</accession>